<dbReference type="PANTHER" id="PTHR24006:SF888">
    <property type="entry name" value="UBIQUITIN CARBOXYL-TERMINAL HYDROLASE 30"/>
    <property type="match status" value="1"/>
</dbReference>
<evidence type="ECO:0000256" key="4">
    <source>
        <dbReference type="ARBA" id="ARBA00022670"/>
    </source>
</evidence>
<dbReference type="EC" id="3.4.19.12" evidence="3"/>
<dbReference type="InterPro" id="IPR028889">
    <property type="entry name" value="USP"/>
</dbReference>
<dbReference type="InterPro" id="IPR001394">
    <property type="entry name" value="Peptidase_C19_UCH"/>
</dbReference>
<gene>
    <name evidence="11" type="ORF">CspeluHIS016_0802940</name>
</gene>
<dbReference type="GO" id="GO:0005829">
    <property type="term" value="C:cytosol"/>
    <property type="evidence" value="ECO:0007669"/>
    <property type="project" value="TreeGrafter"/>
</dbReference>
<dbReference type="Gene3D" id="3.90.70.10">
    <property type="entry name" value="Cysteine proteinases"/>
    <property type="match status" value="1"/>
</dbReference>
<dbReference type="Gene3D" id="3.10.20.90">
    <property type="entry name" value="Phosphatidylinositol 3-kinase Catalytic Subunit, Chain A, domain 1"/>
    <property type="match status" value="1"/>
</dbReference>
<dbReference type="PANTHER" id="PTHR24006">
    <property type="entry name" value="UBIQUITIN CARBOXYL-TERMINAL HYDROLASE"/>
    <property type="match status" value="1"/>
</dbReference>
<reference evidence="11" key="2">
    <citation type="submission" date="2023-06" db="EMBL/GenBank/DDBJ databases">
        <authorList>
            <person name="Kobayashi Y."/>
            <person name="Kayamori A."/>
            <person name="Aoki K."/>
            <person name="Shiwa Y."/>
            <person name="Fujita N."/>
            <person name="Sugita T."/>
            <person name="Iwasaki W."/>
            <person name="Tanaka N."/>
            <person name="Takashima M."/>
        </authorList>
    </citation>
    <scope>NUCLEOTIDE SEQUENCE</scope>
    <source>
        <strain evidence="11">HIS016</strain>
    </source>
</reference>
<evidence type="ECO:0000256" key="6">
    <source>
        <dbReference type="ARBA" id="ARBA00022801"/>
    </source>
</evidence>
<comment type="caution">
    <text evidence="11">The sequence shown here is derived from an EMBL/GenBank/DDBJ whole genome shotgun (WGS) entry which is preliminary data.</text>
</comment>
<dbReference type="PROSITE" id="PS50053">
    <property type="entry name" value="UBIQUITIN_2"/>
    <property type="match status" value="1"/>
</dbReference>
<dbReference type="GO" id="GO:0004843">
    <property type="term" value="F:cysteine-type deubiquitinase activity"/>
    <property type="evidence" value="ECO:0007669"/>
    <property type="project" value="UniProtKB-EC"/>
</dbReference>
<evidence type="ECO:0000259" key="10">
    <source>
        <dbReference type="PROSITE" id="PS50235"/>
    </source>
</evidence>
<reference evidence="11" key="1">
    <citation type="journal article" date="2023" name="BMC Genomics">
        <title>Chromosome-level genome assemblies of Cutaneotrichosporon spp. (Trichosporonales, Basidiomycota) reveal imbalanced evolution between nucleotide sequences and chromosome synteny.</title>
        <authorList>
            <person name="Kobayashi Y."/>
            <person name="Kayamori A."/>
            <person name="Aoki K."/>
            <person name="Shiwa Y."/>
            <person name="Matsutani M."/>
            <person name="Fujita N."/>
            <person name="Sugita T."/>
            <person name="Iwasaki W."/>
            <person name="Tanaka N."/>
            <person name="Takashima M."/>
        </authorList>
    </citation>
    <scope>NUCLEOTIDE SEQUENCE</scope>
    <source>
        <strain evidence="11">HIS016</strain>
    </source>
</reference>
<keyword evidence="7" id="KW-0788">Thiol protease</keyword>
<dbReference type="EMBL" id="BTCM01000008">
    <property type="protein sequence ID" value="GMK59688.1"/>
    <property type="molecule type" value="Genomic_DNA"/>
</dbReference>
<dbReference type="AlphaFoldDB" id="A0AAD3TZL7"/>
<evidence type="ECO:0000256" key="1">
    <source>
        <dbReference type="ARBA" id="ARBA00000707"/>
    </source>
</evidence>
<evidence type="ECO:0000256" key="5">
    <source>
        <dbReference type="ARBA" id="ARBA00022786"/>
    </source>
</evidence>
<dbReference type="Pfam" id="PF00443">
    <property type="entry name" value="UCH"/>
    <property type="match status" value="1"/>
</dbReference>
<dbReference type="InterPro" id="IPR038765">
    <property type="entry name" value="Papain-like_cys_pep_sf"/>
</dbReference>
<comment type="similarity">
    <text evidence="2">Belongs to the peptidase C19 family.</text>
</comment>
<keyword evidence="4" id="KW-0645">Protease</keyword>
<proteinExistence type="inferred from homology"/>
<name>A0AAD3TZL7_9TREE</name>
<dbReference type="InterPro" id="IPR029071">
    <property type="entry name" value="Ubiquitin-like_domsf"/>
</dbReference>
<keyword evidence="5" id="KW-0833">Ubl conjugation pathway</keyword>
<evidence type="ECO:0000256" key="3">
    <source>
        <dbReference type="ARBA" id="ARBA00012759"/>
    </source>
</evidence>
<dbReference type="PROSITE" id="PS00973">
    <property type="entry name" value="USP_2"/>
    <property type="match status" value="1"/>
</dbReference>
<dbReference type="SUPFAM" id="SSF54236">
    <property type="entry name" value="Ubiquitin-like"/>
    <property type="match status" value="1"/>
</dbReference>
<feature type="domain" description="USP" evidence="10">
    <location>
        <begin position="97"/>
        <end position="390"/>
    </location>
</feature>
<evidence type="ECO:0000313" key="12">
    <source>
        <dbReference type="Proteomes" id="UP001222932"/>
    </source>
</evidence>
<dbReference type="Proteomes" id="UP001222932">
    <property type="component" value="Unassembled WGS sequence"/>
</dbReference>
<dbReference type="PROSITE" id="PS00972">
    <property type="entry name" value="USP_1"/>
    <property type="match status" value="1"/>
</dbReference>
<evidence type="ECO:0000256" key="8">
    <source>
        <dbReference type="SAM" id="MobiDB-lite"/>
    </source>
</evidence>
<feature type="compositionally biased region" description="Polar residues" evidence="8">
    <location>
        <begin position="631"/>
        <end position="669"/>
    </location>
</feature>
<feature type="region of interest" description="Disordered" evidence="8">
    <location>
        <begin position="959"/>
        <end position="978"/>
    </location>
</feature>
<dbReference type="InterPro" id="IPR000626">
    <property type="entry name" value="Ubiquitin-like_dom"/>
</dbReference>
<organism evidence="11 12">
    <name type="scientific">Cutaneotrichosporon spelunceum</name>
    <dbReference type="NCBI Taxonomy" id="1672016"/>
    <lineage>
        <taxon>Eukaryota</taxon>
        <taxon>Fungi</taxon>
        <taxon>Dikarya</taxon>
        <taxon>Basidiomycota</taxon>
        <taxon>Agaricomycotina</taxon>
        <taxon>Tremellomycetes</taxon>
        <taxon>Trichosporonales</taxon>
        <taxon>Trichosporonaceae</taxon>
        <taxon>Cutaneotrichosporon</taxon>
    </lineage>
</organism>
<comment type="catalytic activity">
    <reaction evidence="1">
        <text>Thiol-dependent hydrolysis of ester, thioester, amide, peptide and isopeptide bonds formed by the C-terminal Gly of ubiquitin (a 76-residue protein attached to proteins as an intracellular targeting signal).</text>
        <dbReference type="EC" id="3.4.19.12"/>
    </reaction>
</comment>
<sequence length="1072" mass="121069">MPPKKHPKDWSWCDLVTSSDDITLEHRRLSAGLHPSNSPKVCTIPSRGYTKFKSQAKGTRRGNGKRAISWWKDDALETFLQSRMGEEIRERGDSGPPGLRNYGATCYANAFLQVWFHNVSFRNGVFEAVGDRVNPLFYLAKIFAAMRYTLRQVVDPGALIEALRLDKGAQQDAAEFSKLFMDLIEKQFKAQGGPLADFVAEQFTGQLEYRTECNTCGYTSSTTSPFMELEVPLQDGCSLEGQLTRMLTPELLDGDNKYRCPQCSSLQPATRSSRLQRLPPALHFALNRFEYTPTSDERKKSKARISYPRKLRLENVDYDLHGVVVHEGPKATQGHFTAEVYDENDKQWYFCSDGEVCNLSERPKKKIKLDPDMLGEQVSRDAYMLVYQRSRQPPPQRHAPEHLRKEIRQDNDEFLSFMGEQFDKRQTLCDAFNVLVREKEAVLKLLPGDDCIVPRECLSEWFASDRLRTKWIVPNNLKCYHGRYDPNASGFRLISRAAFERLKSLYDGEWDDLLSEHSPNSQAMFSFLQGHNDVTTGRNPEATVENGVGALHPSIASQDSHLSFINGSDKENVPPVEESTGNVTPDPDDRRSGTLPVGNAVTSDPVPDKSDSDAKSSPSESQNSSSLSGPLPTNGTLDGLLSSPSDTTKTALPSSDTSISQSSLRTTNRSRFRASGTLKDEAHVDDINRNDDNDDVLCISLAPEFPELDICPVCVRKEYERKAGDSRQAELLLELNRANEHGGPYLLPQAWLDAWTTNKLSPDVLPTDPQFSLFCKHDKPFLGDKKPHYVSEEFILLLRSVLDEFPVFDEEAEMCRECSAAEDVAKNQRAAWLTRVKVEEKLFKNQRNQSHVFGLENYLLPRTFFEQWERYLKDPVERPILQVDRCPHGLLDFDPGLDNAEYDFPPQEGIKVKYDSQPVDGKRLPVVDSSLATCEPCRIDRFSNWKQMWLPIVVGENVAPSNSDGTKRRAPPRGRRGKEAQILVTKNMSIMDVQLELYDMFKIPPFSQQLLFQGRELDRQETIGGIGVLIGDHLNLIEVIEVDDDIEMVAGDEGFGGTALVGQNLRALYRVQ</sequence>
<evidence type="ECO:0000256" key="2">
    <source>
        <dbReference type="ARBA" id="ARBA00009085"/>
    </source>
</evidence>
<dbReference type="GO" id="GO:0016579">
    <property type="term" value="P:protein deubiquitination"/>
    <property type="evidence" value="ECO:0007669"/>
    <property type="project" value="InterPro"/>
</dbReference>
<keyword evidence="12" id="KW-1185">Reference proteome</keyword>
<dbReference type="PROSITE" id="PS50235">
    <property type="entry name" value="USP_3"/>
    <property type="match status" value="1"/>
</dbReference>
<feature type="compositionally biased region" description="Low complexity" evidence="8">
    <location>
        <begin position="615"/>
        <end position="628"/>
    </location>
</feature>
<protein>
    <recommendedName>
        <fullName evidence="3">ubiquitinyl hydrolase 1</fullName>
        <ecNumber evidence="3">3.4.19.12</ecNumber>
    </recommendedName>
</protein>
<keyword evidence="6" id="KW-0378">Hydrolase</keyword>
<feature type="domain" description="Ubiquitin-like" evidence="9">
    <location>
        <begin position="973"/>
        <end position="1037"/>
    </location>
</feature>
<evidence type="ECO:0000313" key="11">
    <source>
        <dbReference type="EMBL" id="GMK59688.1"/>
    </source>
</evidence>
<dbReference type="InterPro" id="IPR050164">
    <property type="entry name" value="Peptidase_C19"/>
</dbReference>
<dbReference type="GO" id="GO:0006508">
    <property type="term" value="P:proteolysis"/>
    <property type="evidence" value="ECO:0007669"/>
    <property type="project" value="UniProtKB-KW"/>
</dbReference>
<evidence type="ECO:0000259" key="9">
    <source>
        <dbReference type="PROSITE" id="PS50053"/>
    </source>
</evidence>
<dbReference type="GO" id="GO:0005634">
    <property type="term" value="C:nucleus"/>
    <property type="evidence" value="ECO:0007669"/>
    <property type="project" value="TreeGrafter"/>
</dbReference>
<dbReference type="InterPro" id="IPR018200">
    <property type="entry name" value="USP_CS"/>
</dbReference>
<feature type="region of interest" description="Disordered" evidence="8">
    <location>
        <begin position="564"/>
        <end position="673"/>
    </location>
</feature>
<evidence type="ECO:0000256" key="7">
    <source>
        <dbReference type="ARBA" id="ARBA00022807"/>
    </source>
</evidence>
<accession>A0AAD3TZL7</accession>
<dbReference type="SUPFAM" id="SSF54001">
    <property type="entry name" value="Cysteine proteinases"/>
    <property type="match status" value="1"/>
</dbReference>